<reference evidence="1 2" key="1">
    <citation type="submission" date="2019-04" db="EMBL/GenBank/DDBJ databases">
        <title>Draft genome sequence of Rickettsia asiatica Maytaro1284.</title>
        <authorList>
            <person name="Thu M."/>
            <person name="Qiu Y."/>
            <person name="Nakao R."/>
        </authorList>
    </citation>
    <scope>NUCLEOTIDE SEQUENCE [LARGE SCALE GENOMIC DNA]</scope>
    <source>
        <strain evidence="1 2">Maytaro1284</strain>
    </source>
</reference>
<organism evidence="1 2">
    <name type="scientific">Rickettsia asiatica</name>
    <dbReference type="NCBI Taxonomy" id="238800"/>
    <lineage>
        <taxon>Bacteria</taxon>
        <taxon>Pseudomonadati</taxon>
        <taxon>Pseudomonadota</taxon>
        <taxon>Alphaproteobacteria</taxon>
        <taxon>Rickettsiales</taxon>
        <taxon>Rickettsiaceae</taxon>
        <taxon>Rickettsieae</taxon>
        <taxon>Rickettsia</taxon>
        <taxon>spotted fever group</taxon>
    </lineage>
</organism>
<dbReference type="Proteomes" id="UP000321183">
    <property type="component" value="Chromosome"/>
</dbReference>
<dbReference type="EMBL" id="AP019563">
    <property type="protein sequence ID" value="BBJ31777.1"/>
    <property type="molecule type" value="Genomic_DNA"/>
</dbReference>
<dbReference type="KEGG" id="ras:RAS_08860"/>
<sequence length="106" mass="11915">MLIPIILSLPEIETIGGLILKNASIESKVIKFLIPALFHGFKPGDFLILHYNKLKYQIRIVNKELLSLTSYVTGVIDNLSSYYLPAANILSGFEKTIKTEVKCIYT</sequence>
<gene>
    <name evidence="1" type="ORF">RAS_08860</name>
</gene>
<protein>
    <submittedName>
        <fullName evidence="1">Uncharacterized protein</fullName>
    </submittedName>
</protein>
<name>A0A510GH45_9RICK</name>
<evidence type="ECO:0000313" key="1">
    <source>
        <dbReference type="EMBL" id="BBJ31777.1"/>
    </source>
</evidence>
<accession>A0A510GH45</accession>
<evidence type="ECO:0000313" key="2">
    <source>
        <dbReference type="Proteomes" id="UP000321183"/>
    </source>
</evidence>
<proteinExistence type="predicted"/>
<dbReference type="AlphaFoldDB" id="A0A510GH45"/>
<keyword evidence="2" id="KW-1185">Reference proteome</keyword>